<sequence length="1139" mass="125141">MKFLFKKPLNYFFGIFALLLFSAMSYFSGSGLSSAEPLGNYLNNNFPATVSTSQGVPYEPVFPNLTFDSPLTFNEDPAESGRIIIGQRDGKIYWIDKGAAVPQKNLLLDLSDRVGVVWDGGFLGLAIHPNFGNGSNSIYVYYTTKDRNGNNFPNRYTRQSCDSEEYWGNFLVLSKYTVNPRTFAASASSEKILLKLRMYGTTHRGGGLLFGDDGFLYLTTGDQTAFKKSQDIANNLDGGVLRFDVDMLSWRGNSHPPVRTMPEDHGFSDEISGRNYWIPNDNPFQSPNGELFEEYYSMGHRNPHRMTKDRETGDLYIGEIGGGRHEEVNVVKRGGNFGWPLYEGLYRSTFCVPSLYNNMPHEEPLVAFPRSQANAIIGGYVYRGEEIPELRGKYICADYGNGEEIWAVDTSDGSYEQLGSFSSTNIISFGEDRQGELYILKQGVSTLFKMVTKKTFEETLPQKLSETGAFANLQNLTPTDGLIPYDLVESFWSDGALKKRWIGIPNNGTHNTSAERIEYSENGNWNLPIGSVLIKHFEMPLDENNPSVTKRLETRFSVKAKDGSFYFATYKWNNAQTDATLLTSGLDETLNIAKADGTTDSQIWRYPSTAECVTCHNQSTGGTIGVRTRYLNKDFTYPKTGRTANQLVTLSHLGILDRLITDNDTDDLLTYKAIDDETATIDERARSYMDINCAYCHQQGSDVRANFDLRMSLDLSETGLLTAGFNNSLGVPGEAILVEGDPDKSILYLRTNSLQPGVAMPPLAKGRIHTAGVALIEEWIRKLDDEPVATIAPYNVIATPAEVTLSVGETVQLSATIEPTTATNKKVTWFSNNTAIAAIDKNTGLVTAVGNGEIDVTVTTEDGGFKSSSLITVVGGNEPIIPVYNVLAAPSEVTLNVGETVQLTANTEPSNATDKAVTWISNNPGIARIDADTGLVTAVGNGEIDVTVTTNDGGYKASALVKVVGGSEPVVGVYNVTISPAKLRLNLGESFSLRANVEPSNATNKDVTWFSNNPSIASVNANTGRVTATGIGEIDLTVRTDDGGYNASILIEVVAPTGKQISMYPVPAKGVLNVDLSAYKNKEVEIKLYDQNNRMLEVFKVDKDHEDMNQLILDNYPKGFYYLLFQTNNSWVAEPLIID</sequence>
<proteinExistence type="predicted"/>
<dbReference type="Pfam" id="PF18962">
    <property type="entry name" value="Por_Secre_tail"/>
    <property type="match status" value="1"/>
</dbReference>
<dbReference type="Proteomes" id="UP001597012">
    <property type="component" value="Unassembled WGS sequence"/>
</dbReference>
<dbReference type="InterPro" id="IPR011042">
    <property type="entry name" value="6-blade_b-propeller_TolB-like"/>
</dbReference>
<feature type="domain" description="BIG2" evidence="2">
    <location>
        <begin position="972"/>
        <end position="1050"/>
    </location>
</feature>
<dbReference type="InterPro" id="IPR008964">
    <property type="entry name" value="Invasin/intimin_cell_adhesion"/>
</dbReference>
<evidence type="ECO:0000256" key="1">
    <source>
        <dbReference type="ARBA" id="ARBA00022729"/>
    </source>
</evidence>
<dbReference type="InterPro" id="IPR003343">
    <property type="entry name" value="Big_2"/>
</dbReference>
<keyword evidence="4" id="KW-1185">Reference proteome</keyword>
<dbReference type="Pfam" id="PF07995">
    <property type="entry name" value="GSDH"/>
    <property type="match status" value="2"/>
</dbReference>
<dbReference type="PANTHER" id="PTHR19328">
    <property type="entry name" value="HEDGEHOG-INTERACTING PROTEIN"/>
    <property type="match status" value="1"/>
</dbReference>
<evidence type="ECO:0000313" key="3">
    <source>
        <dbReference type="EMBL" id="MFD0795938.1"/>
    </source>
</evidence>
<dbReference type="Pfam" id="PF02368">
    <property type="entry name" value="Big_2"/>
    <property type="match status" value="3"/>
</dbReference>
<reference evidence="4" key="1">
    <citation type="journal article" date="2019" name="Int. J. Syst. Evol. Microbiol.">
        <title>The Global Catalogue of Microorganisms (GCM) 10K type strain sequencing project: providing services to taxonomists for standard genome sequencing and annotation.</title>
        <authorList>
            <consortium name="The Broad Institute Genomics Platform"/>
            <consortium name="The Broad Institute Genome Sequencing Center for Infectious Disease"/>
            <person name="Wu L."/>
            <person name="Ma J."/>
        </authorList>
    </citation>
    <scope>NUCLEOTIDE SEQUENCE [LARGE SCALE GENOMIC DNA]</scope>
    <source>
        <strain evidence="4">CCUG 61948</strain>
    </source>
</reference>
<dbReference type="Gene3D" id="2.60.40.1080">
    <property type="match status" value="3"/>
</dbReference>
<name>A0ABW3AYB0_9FLAO</name>
<dbReference type="RefSeq" id="WP_379931605.1">
    <property type="nucleotide sequence ID" value="NZ_JBHTHY010000003.1"/>
</dbReference>
<evidence type="ECO:0000259" key="2">
    <source>
        <dbReference type="SMART" id="SM00635"/>
    </source>
</evidence>
<feature type="domain" description="BIG2" evidence="2">
    <location>
        <begin position="882"/>
        <end position="960"/>
    </location>
</feature>
<dbReference type="Gene3D" id="2.120.10.30">
    <property type="entry name" value="TolB, C-terminal domain"/>
    <property type="match status" value="1"/>
</dbReference>
<dbReference type="SMART" id="SM00635">
    <property type="entry name" value="BID_2"/>
    <property type="match status" value="3"/>
</dbReference>
<dbReference type="InterPro" id="IPR026444">
    <property type="entry name" value="Secre_tail"/>
</dbReference>
<gene>
    <name evidence="3" type="ORF">ACFQZJ_00585</name>
</gene>
<dbReference type="SUPFAM" id="SSF49373">
    <property type="entry name" value="Invasin/intimin cell-adhesion fragments"/>
    <property type="match status" value="3"/>
</dbReference>
<dbReference type="InterPro" id="IPR011041">
    <property type="entry name" value="Quinoprot_gluc/sorb_DH_b-prop"/>
</dbReference>
<comment type="caution">
    <text evidence="3">The sequence shown here is derived from an EMBL/GenBank/DDBJ whole genome shotgun (WGS) entry which is preliminary data.</text>
</comment>
<organism evidence="3 4">
    <name type="scientific">Maribacter chungangensis</name>
    <dbReference type="NCBI Taxonomy" id="1069117"/>
    <lineage>
        <taxon>Bacteria</taxon>
        <taxon>Pseudomonadati</taxon>
        <taxon>Bacteroidota</taxon>
        <taxon>Flavobacteriia</taxon>
        <taxon>Flavobacteriales</taxon>
        <taxon>Flavobacteriaceae</taxon>
        <taxon>Maribacter</taxon>
    </lineage>
</organism>
<evidence type="ECO:0000313" key="4">
    <source>
        <dbReference type="Proteomes" id="UP001597012"/>
    </source>
</evidence>
<dbReference type="InterPro" id="IPR012938">
    <property type="entry name" value="Glc/Sorbosone_DH"/>
</dbReference>
<accession>A0ABW3AYB0</accession>
<dbReference type="SUPFAM" id="SSF50952">
    <property type="entry name" value="Soluble quinoprotein glucose dehydrogenase"/>
    <property type="match status" value="1"/>
</dbReference>
<feature type="domain" description="BIG2" evidence="2">
    <location>
        <begin position="792"/>
        <end position="870"/>
    </location>
</feature>
<protein>
    <submittedName>
        <fullName evidence="3">Ig-like domain-containing protein</fullName>
    </submittedName>
</protein>
<dbReference type="EMBL" id="JBHTHY010000003">
    <property type="protein sequence ID" value="MFD0795938.1"/>
    <property type="molecule type" value="Genomic_DNA"/>
</dbReference>
<dbReference type="PANTHER" id="PTHR19328:SF13">
    <property type="entry name" value="HIPL1 PROTEIN"/>
    <property type="match status" value="1"/>
</dbReference>
<keyword evidence="1" id="KW-0732">Signal</keyword>